<dbReference type="Pfam" id="PF04060">
    <property type="entry name" value="FeS"/>
    <property type="match status" value="1"/>
</dbReference>
<comment type="function">
    <text evidence="10">Part of a membrane-bound complex that couples electron transfer with translocation of ions across the membrane.</text>
</comment>
<evidence type="ECO:0000256" key="7">
    <source>
        <dbReference type="ARBA" id="ARBA00023004"/>
    </source>
</evidence>
<feature type="binding site" evidence="10">
    <location>
        <position position="137"/>
    </location>
    <ligand>
        <name>[4Fe-4S] cluster</name>
        <dbReference type="ChEBI" id="CHEBI:49883"/>
        <label>2</label>
    </ligand>
</feature>
<organism evidence="14">
    <name type="scientific">uncultured Anaerotruncus sp</name>
    <dbReference type="NCBI Taxonomy" id="905011"/>
    <lineage>
        <taxon>Bacteria</taxon>
        <taxon>Bacillati</taxon>
        <taxon>Bacillota</taxon>
        <taxon>Clostridia</taxon>
        <taxon>Eubacteriales</taxon>
        <taxon>Oscillospiraceae</taxon>
        <taxon>Anaerotruncus</taxon>
        <taxon>environmental samples</taxon>
    </lineage>
</organism>
<dbReference type="EC" id="7.-.-.-" evidence="10"/>
<evidence type="ECO:0000256" key="10">
    <source>
        <dbReference type="HAMAP-Rule" id="MF_00463"/>
    </source>
</evidence>
<comment type="similarity">
    <text evidence="10">Belongs to the 4Fe4S bacterial-type ferredoxin family. RnfB subfamily.</text>
</comment>
<keyword evidence="3 10" id="KW-0479">Metal-binding</keyword>
<name>A0A1C6IQH9_9FIRM</name>
<dbReference type="PROSITE" id="PS51656">
    <property type="entry name" value="4FE4S"/>
    <property type="match status" value="1"/>
</dbReference>
<evidence type="ECO:0000256" key="8">
    <source>
        <dbReference type="ARBA" id="ARBA00023014"/>
    </source>
</evidence>
<feature type="binding site" evidence="10">
    <location>
        <position position="173"/>
    </location>
    <ligand>
        <name>[4Fe-4S] cluster</name>
        <dbReference type="ChEBI" id="CHEBI:49883"/>
        <label>3</label>
    </ligand>
</feature>
<dbReference type="SUPFAM" id="SSF54862">
    <property type="entry name" value="4Fe-4S ferredoxins"/>
    <property type="match status" value="2"/>
</dbReference>
<evidence type="ECO:0000256" key="6">
    <source>
        <dbReference type="ARBA" id="ARBA00022982"/>
    </source>
</evidence>
<feature type="binding site" evidence="10">
    <location>
        <position position="180"/>
    </location>
    <ligand>
        <name>[4Fe-4S] cluster</name>
        <dbReference type="ChEBI" id="CHEBI:49883"/>
        <label>2</label>
    </ligand>
</feature>
<comment type="caution">
    <text evidence="10">Lacks conserved residue(s) required for the propagation of feature annotation.</text>
</comment>
<keyword evidence="11" id="KW-1133">Transmembrane helix</keyword>
<dbReference type="InterPro" id="IPR007202">
    <property type="entry name" value="4Fe-4S_dom"/>
</dbReference>
<dbReference type="AlphaFoldDB" id="A0A1C6IQH9"/>
<dbReference type="GO" id="GO:0022900">
    <property type="term" value="P:electron transport chain"/>
    <property type="evidence" value="ECO:0007669"/>
    <property type="project" value="UniProtKB-UniRule"/>
</dbReference>
<feature type="binding site" evidence="10">
    <location>
        <position position="49"/>
    </location>
    <ligand>
        <name>[4Fe-4S] cluster</name>
        <dbReference type="ChEBI" id="CHEBI:49883"/>
        <label>1</label>
    </ligand>
</feature>
<evidence type="ECO:0000259" key="13">
    <source>
        <dbReference type="PROSITE" id="PS51656"/>
    </source>
</evidence>
<feature type="binding site" evidence="10">
    <location>
        <position position="57"/>
    </location>
    <ligand>
        <name>[4Fe-4S] cluster</name>
        <dbReference type="ChEBI" id="CHEBI:49883"/>
        <label>1</label>
    </ligand>
</feature>
<feature type="binding site" evidence="10">
    <location>
        <position position="151"/>
    </location>
    <ligand>
        <name>[4Fe-4S] cluster</name>
        <dbReference type="ChEBI" id="CHEBI:49883"/>
        <label>3</label>
    </ligand>
</feature>
<feature type="binding site" evidence="10">
    <location>
        <position position="74"/>
    </location>
    <ligand>
        <name>[4Fe-4S] cluster</name>
        <dbReference type="ChEBI" id="CHEBI:49883"/>
        <label>1</label>
    </ligand>
</feature>
<keyword evidence="2 10" id="KW-0004">4Fe-4S</keyword>
<evidence type="ECO:0000256" key="1">
    <source>
        <dbReference type="ARBA" id="ARBA00022448"/>
    </source>
</evidence>
<dbReference type="GO" id="GO:0051539">
    <property type="term" value="F:4 iron, 4 sulfur cluster binding"/>
    <property type="evidence" value="ECO:0007669"/>
    <property type="project" value="UniProtKB-UniRule"/>
</dbReference>
<feature type="binding site" evidence="10">
    <location>
        <position position="52"/>
    </location>
    <ligand>
        <name>[4Fe-4S] cluster</name>
        <dbReference type="ChEBI" id="CHEBI:49883"/>
        <label>1</label>
    </ligand>
</feature>
<dbReference type="InterPro" id="IPR050395">
    <property type="entry name" value="4Fe4S_Ferredoxin_RnfB"/>
</dbReference>
<dbReference type="PANTHER" id="PTHR43560">
    <property type="entry name" value="ION-TRANSLOCATING OXIDOREDUCTASE COMPLEX SUBUNIT B"/>
    <property type="match status" value="1"/>
</dbReference>
<dbReference type="EMBL" id="FMHG01000001">
    <property type="protein sequence ID" value="SCJ71890.1"/>
    <property type="molecule type" value="Genomic_DNA"/>
</dbReference>
<dbReference type="InterPro" id="IPR017900">
    <property type="entry name" value="4Fe4S_Fe_S_CS"/>
</dbReference>
<sequence length="269" mass="27854">MVTLLNGVWVVTGLGLACAIVLVVFSKLMEVKSDERAEKIREVLPGANCGACGYAGCDDYAKAVAAGEAEGNLCVPGGAQTADDIAAITGKAAGAVAKKVAVVACQGSYDNTWDKMDYSGIESCKACDKFFAGRAVCPYGCMGFGDCVESCMFGAISIQNGVAVVDQALCTGCGACVNNCPKSVIKLVDAEKPTAFVLCQNHDKGGITRKGCTIGCIGCQKCAKACPVEAIHMDQNLAVVDQDTCINCGKCIKECPTHAISHILQKVEV</sequence>
<dbReference type="Gene3D" id="1.10.15.40">
    <property type="entry name" value="Electron transport complex subunit B, putative Fe-S cluster"/>
    <property type="match status" value="1"/>
</dbReference>
<keyword evidence="6 10" id="KW-0249">Electron transport</keyword>
<dbReference type="HAMAP" id="MF_00463">
    <property type="entry name" value="RsxB_RnfB"/>
    <property type="match status" value="1"/>
</dbReference>
<feature type="binding site" evidence="10">
    <location>
        <position position="141"/>
    </location>
    <ligand>
        <name>[4Fe-4S] cluster</name>
        <dbReference type="ChEBI" id="CHEBI:49883"/>
        <label>2</label>
    </ligand>
</feature>
<dbReference type="Pfam" id="PF12838">
    <property type="entry name" value="Fer4_7"/>
    <property type="match status" value="1"/>
</dbReference>
<comment type="cofactor">
    <cofactor evidence="10">
        <name>[4Fe-4S] cluster</name>
        <dbReference type="ChEBI" id="CHEBI:49883"/>
    </cofactor>
    <text evidence="10">Binds 3 [4Fe-4S] clusters.</text>
</comment>
<protein>
    <recommendedName>
        <fullName evidence="10">Ion-translocating oxidoreductase complex subunit B</fullName>
        <ecNumber evidence="10">7.-.-.-</ecNumber>
    </recommendedName>
    <alternativeName>
        <fullName evidence="10">Rnf electron transport complex subunit B</fullName>
    </alternativeName>
</protein>
<feature type="binding site" evidence="10">
    <location>
        <position position="147"/>
    </location>
    <ligand>
        <name>[4Fe-4S] cluster</name>
        <dbReference type="ChEBI" id="CHEBI:49883"/>
        <label>2</label>
    </ligand>
</feature>
<evidence type="ECO:0000313" key="14">
    <source>
        <dbReference type="EMBL" id="SCJ71890.1"/>
    </source>
</evidence>
<dbReference type="Gene3D" id="3.30.70.20">
    <property type="match status" value="2"/>
</dbReference>
<proteinExistence type="inferred from homology"/>
<dbReference type="GO" id="GO:0005886">
    <property type="term" value="C:plasma membrane"/>
    <property type="evidence" value="ECO:0007669"/>
    <property type="project" value="UniProtKB-SubCell"/>
</dbReference>
<dbReference type="GO" id="GO:0009055">
    <property type="term" value="F:electron transfer activity"/>
    <property type="evidence" value="ECO:0007669"/>
    <property type="project" value="InterPro"/>
</dbReference>
<keyword evidence="9 10" id="KW-0472">Membrane</keyword>
<gene>
    <name evidence="10 14" type="primary">rnfB</name>
    <name evidence="14" type="ORF">SAMEA3545359_01606</name>
</gene>
<feature type="region of interest" description="Hydrophobic" evidence="10">
    <location>
        <begin position="1"/>
        <end position="26"/>
    </location>
</feature>
<dbReference type="InterPro" id="IPR017896">
    <property type="entry name" value="4Fe4S_Fe-S-bd"/>
</dbReference>
<feature type="binding site" evidence="10">
    <location>
        <position position="170"/>
    </location>
    <ligand>
        <name>[4Fe-4S] cluster</name>
        <dbReference type="ChEBI" id="CHEBI:49883"/>
        <label>3</label>
    </ligand>
</feature>
<evidence type="ECO:0000256" key="3">
    <source>
        <dbReference type="ARBA" id="ARBA00022723"/>
    </source>
</evidence>
<dbReference type="PROSITE" id="PS51379">
    <property type="entry name" value="4FE4S_FER_2"/>
    <property type="match status" value="3"/>
</dbReference>
<dbReference type="InterPro" id="IPR010207">
    <property type="entry name" value="Elect_transpt_cplx_RnfB/RsxB"/>
</dbReference>
<reference evidence="14" key="1">
    <citation type="submission" date="2015-09" db="EMBL/GenBank/DDBJ databases">
        <authorList>
            <consortium name="Pathogen Informatics"/>
        </authorList>
    </citation>
    <scope>NUCLEOTIDE SEQUENCE</scope>
    <source>
        <strain evidence="14">2789STDY5834896</strain>
    </source>
</reference>
<comment type="subcellular location">
    <subcellularLocation>
        <location evidence="10">Cell membrane</location>
    </subcellularLocation>
</comment>
<feature type="domain" description="4Fe-4S ferredoxin-type" evidence="12">
    <location>
        <begin position="216"/>
        <end position="235"/>
    </location>
</feature>
<feature type="binding site" evidence="10">
    <location>
        <position position="176"/>
    </location>
    <ligand>
        <name>[4Fe-4S] cluster</name>
        <dbReference type="ChEBI" id="CHEBI:49883"/>
        <label>3</label>
    </ligand>
</feature>
<evidence type="ECO:0000256" key="9">
    <source>
        <dbReference type="ARBA" id="ARBA00023136"/>
    </source>
</evidence>
<dbReference type="CDD" id="cd10549">
    <property type="entry name" value="MtMvhB_like"/>
    <property type="match status" value="1"/>
</dbReference>
<dbReference type="Pfam" id="PF13187">
    <property type="entry name" value="Fer4_9"/>
    <property type="match status" value="1"/>
</dbReference>
<feature type="domain" description="4Fe-4S ferredoxin-type" evidence="12">
    <location>
        <begin position="236"/>
        <end position="265"/>
    </location>
</feature>
<dbReference type="GO" id="GO:0046872">
    <property type="term" value="F:metal ion binding"/>
    <property type="evidence" value="ECO:0007669"/>
    <property type="project" value="UniProtKB-KW"/>
</dbReference>
<dbReference type="PROSITE" id="PS00198">
    <property type="entry name" value="4FE4S_FER_1"/>
    <property type="match status" value="1"/>
</dbReference>
<evidence type="ECO:0000256" key="5">
    <source>
        <dbReference type="ARBA" id="ARBA00022967"/>
    </source>
</evidence>
<keyword evidence="4 10" id="KW-0677">Repeat</keyword>
<evidence type="ECO:0000259" key="12">
    <source>
        <dbReference type="PROSITE" id="PS51379"/>
    </source>
</evidence>
<feature type="domain" description="4Fe-4S" evidence="13">
    <location>
        <begin position="32"/>
        <end position="91"/>
    </location>
</feature>
<evidence type="ECO:0000256" key="2">
    <source>
        <dbReference type="ARBA" id="ARBA00022485"/>
    </source>
</evidence>
<keyword evidence="1 10" id="KW-0813">Transport</keyword>
<keyword evidence="7 10" id="KW-0408">Iron</keyword>
<comment type="subunit">
    <text evidence="10">The complex is composed of six subunits: RnfA, RnfB, RnfC, RnfD, RnfE and RnfG.</text>
</comment>
<keyword evidence="5 10" id="KW-1278">Translocase</keyword>
<dbReference type="PANTHER" id="PTHR43560:SF1">
    <property type="entry name" value="ION-TRANSLOCATING OXIDOREDUCTASE COMPLEX SUBUNIT B"/>
    <property type="match status" value="1"/>
</dbReference>
<keyword evidence="10" id="KW-1003">Cell membrane</keyword>
<accession>A0A1C6IQH9</accession>
<evidence type="ECO:0000256" key="4">
    <source>
        <dbReference type="ARBA" id="ARBA00022737"/>
    </source>
</evidence>
<feature type="transmembrane region" description="Helical" evidence="11">
    <location>
        <begin position="6"/>
        <end position="26"/>
    </location>
</feature>
<evidence type="ECO:0000256" key="11">
    <source>
        <dbReference type="SAM" id="Phobius"/>
    </source>
</evidence>
<keyword evidence="8 10" id="KW-0411">Iron-sulfur</keyword>
<feature type="domain" description="4Fe-4S ferredoxin-type" evidence="12">
    <location>
        <begin position="161"/>
        <end position="190"/>
    </location>
</feature>
<keyword evidence="11" id="KW-0812">Transmembrane</keyword>